<keyword evidence="3" id="KW-0804">Transcription</keyword>
<dbReference type="InterPro" id="IPR010982">
    <property type="entry name" value="Lambda_DNA-bd_dom_sf"/>
</dbReference>
<evidence type="ECO:0000259" key="4">
    <source>
        <dbReference type="PROSITE" id="PS50932"/>
    </source>
</evidence>
<dbReference type="InterPro" id="IPR046335">
    <property type="entry name" value="LacI/GalR-like_sensor"/>
</dbReference>
<dbReference type="PANTHER" id="PTHR30146">
    <property type="entry name" value="LACI-RELATED TRANSCRIPTIONAL REPRESSOR"/>
    <property type="match status" value="1"/>
</dbReference>
<dbReference type="SUPFAM" id="SSF53822">
    <property type="entry name" value="Periplasmic binding protein-like I"/>
    <property type="match status" value="1"/>
</dbReference>
<sequence>MSQKSRRGGRSRARSGHATIADVAARADVAPITVSRVINDPTTVSERLRARVEAAITELGYVPNRLAGGLASASTRVIPIIVPSLANIVFIEVIQGAQTTLEGAGYQILLGNTDYDLEREASLVETLLGWSPAGMIVAGLRHLEPTVKRLRHWGRPLVEVMEYGGECLDMNVGLSHEAAGAAQAEHLVERGYRDILYVGARLARDYRAEQRYLGHRRTLEAAGIEPKLLTYEEASTYELGGRALLQARHDHPGLEAVHFANDDLAVGAILNAQRHRIAVPGQIAIAGFNGLPISAHTTPRLTTVVSPRYRIGQLAAEMLLARLHGTPFESATIDVGFELAVREST</sequence>
<evidence type="ECO:0000256" key="3">
    <source>
        <dbReference type="ARBA" id="ARBA00023163"/>
    </source>
</evidence>
<dbReference type="SMART" id="SM00354">
    <property type="entry name" value="HTH_LACI"/>
    <property type="match status" value="1"/>
</dbReference>
<dbReference type="PROSITE" id="PS50932">
    <property type="entry name" value="HTH_LACI_2"/>
    <property type="match status" value="1"/>
</dbReference>
<dbReference type="Pfam" id="PF00356">
    <property type="entry name" value="LacI"/>
    <property type="match status" value="1"/>
</dbReference>
<dbReference type="InterPro" id="IPR000843">
    <property type="entry name" value="HTH_LacI"/>
</dbReference>
<dbReference type="InterPro" id="IPR028082">
    <property type="entry name" value="Peripla_BP_I"/>
</dbReference>
<keyword evidence="1" id="KW-0805">Transcription regulation</keyword>
<gene>
    <name evidence="5" type="primary">gntR_1</name>
    <name evidence="5" type="ORF">KBTEX_02632</name>
</gene>
<dbReference type="PANTHER" id="PTHR30146:SF33">
    <property type="entry name" value="TRANSCRIPTIONAL REGULATOR"/>
    <property type="match status" value="1"/>
</dbReference>
<dbReference type="Gene3D" id="3.40.50.2300">
    <property type="match status" value="2"/>
</dbReference>
<dbReference type="Pfam" id="PF13377">
    <property type="entry name" value="Peripla_BP_3"/>
    <property type="match status" value="1"/>
</dbReference>
<dbReference type="Gene3D" id="1.10.260.40">
    <property type="entry name" value="lambda repressor-like DNA-binding domains"/>
    <property type="match status" value="1"/>
</dbReference>
<evidence type="ECO:0000256" key="1">
    <source>
        <dbReference type="ARBA" id="ARBA00023015"/>
    </source>
</evidence>
<dbReference type="CDD" id="cd01575">
    <property type="entry name" value="PBP1_GntR"/>
    <property type="match status" value="1"/>
</dbReference>
<reference evidence="5" key="1">
    <citation type="submission" date="2019-06" db="EMBL/GenBank/DDBJ databases">
        <authorList>
            <person name="Murdoch R.W."/>
            <person name="Fathepure B."/>
        </authorList>
    </citation>
    <scope>NUCLEOTIDE SEQUENCE</scope>
</reference>
<name>A0A5B8RBX0_9ZZZZ</name>
<organism evidence="5">
    <name type="scientific">uncultured organism</name>
    <dbReference type="NCBI Taxonomy" id="155900"/>
    <lineage>
        <taxon>unclassified sequences</taxon>
        <taxon>environmental samples</taxon>
    </lineage>
</organism>
<proteinExistence type="predicted"/>
<dbReference type="EMBL" id="MN079135">
    <property type="protein sequence ID" value="QEA06300.1"/>
    <property type="molecule type" value="Genomic_DNA"/>
</dbReference>
<feature type="domain" description="HTH lacI-type" evidence="4">
    <location>
        <begin position="18"/>
        <end position="72"/>
    </location>
</feature>
<dbReference type="SUPFAM" id="SSF47413">
    <property type="entry name" value="lambda repressor-like DNA-binding domains"/>
    <property type="match status" value="1"/>
</dbReference>
<dbReference type="AlphaFoldDB" id="A0A5B8RBX0"/>
<dbReference type="GO" id="GO:0000976">
    <property type="term" value="F:transcription cis-regulatory region binding"/>
    <property type="evidence" value="ECO:0007669"/>
    <property type="project" value="TreeGrafter"/>
</dbReference>
<dbReference type="GO" id="GO:0003700">
    <property type="term" value="F:DNA-binding transcription factor activity"/>
    <property type="evidence" value="ECO:0007669"/>
    <property type="project" value="TreeGrafter"/>
</dbReference>
<evidence type="ECO:0000256" key="2">
    <source>
        <dbReference type="ARBA" id="ARBA00023125"/>
    </source>
</evidence>
<keyword evidence="2" id="KW-0238">DNA-binding</keyword>
<protein>
    <submittedName>
        <fullName evidence="5">HTH-type transcriptional regulator GntR</fullName>
    </submittedName>
</protein>
<evidence type="ECO:0000313" key="5">
    <source>
        <dbReference type="EMBL" id="QEA06300.1"/>
    </source>
</evidence>
<dbReference type="CDD" id="cd01392">
    <property type="entry name" value="HTH_LacI"/>
    <property type="match status" value="1"/>
</dbReference>
<accession>A0A5B8RBX0</accession>